<keyword evidence="2" id="KW-1185">Reference proteome</keyword>
<dbReference type="AlphaFoldDB" id="A0A2K9P2Z8"/>
<dbReference type="RefSeq" id="WP_102365816.1">
    <property type="nucleotide sequence ID" value="NZ_CP020991.1"/>
</dbReference>
<proteinExistence type="predicted"/>
<protein>
    <submittedName>
        <fullName evidence="1">Uncharacterized protein</fullName>
    </submittedName>
</protein>
<sequence length="344" mass="40568">MKNNISKIIFFILITCAIFQSFSINSYALDKTEINTDELTEQLILYKNYENDSFTREDCIVNIMKIIGLTEDLIDMGGMYLGRPFIDYNPKNDFYSYDYFLYSWSIGMVKLELKNNAGWEVRPYDKAKICEVLTWCIRCLEPSGEECIKELGDYIFTDEEIYKKALKYKLIDETGTQFDMLNMPINVAAYKKIISNLLKCQINLHYADNKLFPEKAGCDLKYDGKTYGEYIILKREGFEARKRYLYLNINGHLYDNSIYPYLFENDRILVNYLGIKNSLYDNLSKEKFNKIIEENSIERYERKFNNNIDDTYVSIREFCAAIGYKVDYEENSNTLILTNLQDEV</sequence>
<evidence type="ECO:0000313" key="1">
    <source>
        <dbReference type="EMBL" id="AUO19627.1"/>
    </source>
</evidence>
<reference evidence="1 2" key="1">
    <citation type="submission" date="2017-04" db="EMBL/GenBank/DDBJ databases">
        <title>Monoglobus pectinilyticus 14 draft genome.</title>
        <authorList>
            <person name="Kim C."/>
            <person name="Rosendale D.I."/>
            <person name="Kelly W.J."/>
            <person name="Tannock G.W."/>
            <person name="Patchett M.L."/>
            <person name="Jordens J.Z."/>
        </authorList>
    </citation>
    <scope>NUCLEOTIDE SEQUENCE [LARGE SCALE GENOMIC DNA]</scope>
    <source>
        <strain evidence="1 2">14</strain>
    </source>
</reference>
<accession>A0A2K9P2Z8</accession>
<organism evidence="1 2">
    <name type="scientific">Monoglobus pectinilyticus</name>
    <dbReference type="NCBI Taxonomy" id="1981510"/>
    <lineage>
        <taxon>Bacteria</taxon>
        <taxon>Bacillati</taxon>
        <taxon>Bacillota</taxon>
        <taxon>Clostridia</taxon>
        <taxon>Monoglobales</taxon>
        <taxon>Monoglobaceae</taxon>
        <taxon>Monoglobus</taxon>
    </lineage>
</organism>
<dbReference type="KEGG" id="mpec:B9O19_01467"/>
<dbReference type="EMBL" id="CP020991">
    <property type="protein sequence ID" value="AUO19627.1"/>
    <property type="molecule type" value="Genomic_DNA"/>
</dbReference>
<name>A0A2K9P2Z8_9FIRM</name>
<evidence type="ECO:0000313" key="2">
    <source>
        <dbReference type="Proteomes" id="UP000235589"/>
    </source>
</evidence>
<gene>
    <name evidence="1" type="ORF">B9O19_01467</name>
</gene>
<dbReference type="GeneID" id="98062860"/>
<dbReference type="Proteomes" id="UP000235589">
    <property type="component" value="Chromosome"/>
</dbReference>